<dbReference type="EMBL" id="BGZK01000656">
    <property type="protein sequence ID" value="GBP54871.1"/>
    <property type="molecule type" value="Genomic_DNA"/>
</dbReference>
<gene>
    <name evidence="1" type="ORF">EVAR_11623_1</name>
</gene>
<reference evidence="1 2" key="1">
    <citation type="journal article" date="2019" name="Commun. Biol.">
        <title>The bagworm genome reveals a unique fibroin gene that provides high tensile strength.</title>
        <authorList>
            <person name="Kono N."/>
            <person name="Nakamura H."/>
            <person name="Ohtoshi R."/>
            <person name="Tomita M."/>
            <person name="Numata K."/>
            <person name="Arakawa K."/>
        </authorList>
    </citation>
    <scope>NUCLEOTIDE SEQUENCE [LARGE SCALE GENOMIC DNA]</scope>
</reference>
<proteinExistence type="predicted"/>
<evidence type="ECO:0000313" key="1">
    <source>
        <dbReference type="EMBL" id="GBP54871.1"/>
    </source>
</evidence>
<keyword evidence="2" id="KW-1185">Reference proteome</keyword>
<sequence>MSEHPVRLLNSWKEEFSDVTHIFLVFATPPGSSLLSSFIVRQWEPVTVHCRLFGESGASGEFFCMLERSCRRDRLEALSTKFPLDCKETVQDVRVQFLGTLEPDFGKVRRKKQPREDQRGTEGDRTLSPACCKSDTTLHLLPYSVKHLPCAESFGSYNATYNTPKTCNTSLFVSGVKKGQLVIETDTQGSSNPESQRALHSTGKSIRLSRSFVRGVAQSEAKLNASALARGVLLGGDVQNEVIRIKRERRRPGDQHVGLKSEGSGFESRMLLNTRCAFNLD</sequence>
<organism evidence="1 2">
    <name type="scientific">Eumeta variegata</name>
    <name type="common">Bagworm moth</name>
    <name type="synonym">Eumeta japonica</name>
    <dbReference type="NCBI Taxonomy" id="151549"/>
    <lineage>
        <taxon>Eukaryota</taxon>
        <taxon>Metazoa</taxon>
        <taxon>Ecdysozoa</taxon>
        <taxon>Arthropoda</taxon>
        <taxon>Hexapoda</taxon>
        <taxon>Insecta</taxon>
        <taxon>Pterygota</taxon>
        <taxon>Neoptera</taxon>
        <taxon>Endopterygota</taxon>
        <taxon>Lepidoptera</taxon>
        <taxon>Glossata</taxon>
        <taxon>Ditrysia</taxon>
        <taxon>Tineoidea</taxon>
        <taxon>Psychidae</taxon>
        <taxon>Oiketicinae</taxon>
        <taxon>Eumeta</taxon>
    </lineage>
</organism>
<name>A0A4C1WU83_EUMVA</name>
<dbReference type="AlphaFoldDB" id="A0A4C1WU83"/>
<evidence type="ECO:0000313" key="2">
    <source>
        <dbReference type="Proteomes" id="UP000299102"/>
    </source>
</evidence>
<dbReference type="Proteomes" id="UP000299102">
    <property type="component" value="Unassembled WGS sequence"/>
</dbReference>
<accession>A0A4C1WU83</accession>
<comment type="caution">
    <text evidence="1">The sequence shown here is derived from an EMBL/GenBank/DDBJ whole genome shotgun (WGS) entry which is preliminary data.</text>
</comment>
<protein>
    <submittedName>
        <fullName evidence="1">Uncharacterized protein</fullName>
    </submittedName>
</protein>